<dbReference type="GO" id="GO:0006508">
    <property type="term" value="P:proteolysis"/>
    <property type="evidence" value="ECO:0007669"/>
    <property type="project" value="UniProtKB-KW"/>
</dbReference>
<dbReference type="Proteomes" id="UP000027195">
    <property type="component" value="Unassembled WGS sequence"/>
</dbReference>
<feature type="compositionally biased region" description="Basic residues" evidence="4">
    <location>
        <begin position="33"/>
        <end position="47"/>
    </location>
</feature>
<feature type="region of interest" description="Disordered" evidence="4">
    <location>
        <begin position="1"/>
        <end position="56"/>
    </location>
</feature>
<keyword evidence="7" id="KW-1185">Reference proteome</keyword>
<feature type="domain" description="Ubiquitin-like protease family profile" evidence="5">
    <location>
        <begin position="88"/>
        <end position="175"/>
    </location>
</feature>
<dbReference type="GO" id="GO:0019783">
    <property type="term" value="F:ubiquitin-like protein peptidase activity"/>
    <property type="evidence" value="ECO:0007669"/>
    <property type="project" value="UniProtKB-ARBA"/>
</dbReference>
<dbReference type="STRING" id="930990.A0A067LU52"/>
<dbReference type="Pfam" id="PF02902">
    <property type="entry name" value="Peptidase_C48"/>
    <property type="match status" value="1"/>
</dbReference>
<dbReference type="GO" id="GO:0008234">
    <property type="term" value="F:cysteine-type peptidase activity"/>
    <property type="evidence" value="ECO:0007669"/>
    <property type="project" value="InterPro"/>
</dbReference>
<evidence type="ECO:0000256" key="3">
    <source>
        <dbReference type="ARBA" id="ARBA00022801"/>
    </source>
</evidence>
<name>A0A067LU52_BOTB1</name>
<dbReference type="InterPro" id="IPR038765">
    <property type="entry name" value="Papain-like_cys_pep_sf"/>
</dbReference>
<dbReference type="InParanoid" id="A0A067LU52"/>
<protein>
    <recommendedName>
        <fullName evidence="5">Ubiquitin-like protease family profile domain-containing protein</fullName>
    </recommendedName>
</protein>
<dbReference type="OrthoDB" id="5065855at2759"/>
<sequence length="181" mass="20570">MADTTSRRTRSATAKNSKKGPMQSAHVKSVVKVTKRKAARPKHKATTKKAGNASPPAPPSPVIFLYPFEGLHRIVVRESDLAVVQSRDWLTDTLVKFGTRFWFNARATRDSNLRGRIHLYDPYFFSMLSTDGLSQKSIRTHWDTVSASNQEADPLMQDYLLFPVHRGEHWILVIVFNLYSV</sequence>
<keyword evidence="2" id="KW-0645">Protease</keyword>
<evidence type="ECO:0000313" key="7">
    <source>
        <dbReference type="Proteomes" id="UP000027195"/>
    </source>
</evidence>
<evidence type="ECO:0000259" key="5">
    <source>
        <dbReference type="Pfam" id="PF02902"/>
    </source>
</evidence>
<comment type="similarity">
    <text evidence="1">Belongs to the peptidase C48 family.</text>
</comment>
<dbReference type="HOGENOM" id="CLU_1488768_0_0_1"/>
<dbReference type="InterPro" id="IPR003653">
    <property type="entry name" value="Peptidase_C48_C"/>
</dbReference>
<keyword evidence="3" id="KW-0378">Hydrolase</keyword>
<dbReference type="SUPFAM" id="SSF54001">
    <property type="entry name" value="Cysteine proteinases"/>
    <property type="match status" value="1"/>
</dbReference>
<evidence type="ECO:0000313" key="6">
    <source>
        <dbReference type="EMBL" id="KDQ05760.1"/>
    </source>
</evidence>
<accession>A0A067LU52</accession>
<dbReference type="Gene3D" id="3.40.395.10">
    <property type="entry name" value="Adenoviral Proteinase, Chain A"/>
    <property type="match status" value="1"/>
</dbReference>
<reference evidence="7" key="1">
    <citation type="journal article" date="2014" name="Proc. Natl. Acad. Sci. U.S.A.">
        <title>Extensive sampling of basidiomycete genomes demonstrates inadequacy of the white-rot/brown-rot paradigm for wood decay fungi.</title>
        <authorList>
            <person name="Riley R."/>
            <person name="Salamov A.A."/>
            <person name="Brown D.W."/>
            <person name="Nagy L.G."/>
            <person name="Floudas D."/>
            <person name="Held B.W."/>
            <person name="Levasseur A."/>
            <person name="Lombard V."/>
            <person name="Morin E."/>
            <person name="Otillar R."/>
            <person name="Lindquist E.A."/>
            <person name="Sun H."/>
            <person name="LaButti K.M."/>
            <person name="Schmutz J."/>
            <person name="Jabbour D."/>
            <person name="Luo H."/>
            <person name="Baker S.E."/>
            <person name="Pisabarro A.G."/>
            <person name="Walton J.D."/>
            <person name="Blanchette R.A."/>
            <person name="Henrissat B."/>
            <person name="Martin F."/>
            <person name="Cullen D."/>
            <person name="Hibbett D.S."/>
            <person name="Grigoriev I.V."/>
        </authorList>
    </citation>
    <scope>NUCLEOTIDE SEQUENCE [LARGE SCALE GENOMIC DNA]</scope>
    <source>
        <strain evidence="7">FD-172 SS1</strain>
    </source>
</reference>
<dbReference type="AlphaFoldDB" id="A0A067LU52"/>
<evidence type="ECO:0000256" key="1">
    <source>
        <dbReference type="ARBA" id="ARBA00005234"/>
    </source>
</evidence>
<dbReference type="EMBL" id="KL198192">
    <property type="protein sequence ID" value="KDQ05760.1"/>
    <property type="molecule type" value="Genomic_DNA"/>
</dbReference>
<organism evidence="6 7">
    <name type="scientific">Botryobasidium botryosum (strain FD-172 SS1)</name>
    <dbReference type="NCBI Taxonomy" id="930990"/>
    <lineage>
        <taxon>Eukaryota</taxon>
        <taxon>Fungi</taxon>
        <taxon>Dikarya</taxon>
        <taxon>Basidiomycota</taxon>
        <taxon>Agaricomycotina</taxon>
        <taxon>Agaricomycetes</taxon>
        <taxon>Cantharellales</taxon>
        <taxon>Botryobasidiaceae</taxon>
        <taxon>Botryobasidium</taxon>
    </lineage>
</organism>
<evidence type="ECO:0000256" key="4">
    <source>
        <dbReference type="SAM" id="MobiDB-lite"/>
    </source>
</evidence>
<gene>
    <name evidence="6" type="ORF">BOTBODRAFT_182252</name>
</gene>
<evidence type="ECO:0000256" key="2">
    <source>
        <dbReference type="ARBA" id="ARBA00022670"/>
    </source>
</evidence>
<proteinExistence type="inferred from homology"/>